<proteinExistence type="predicted"/>
<dbReference type="Proteomes" id="UP000178227">
    <property type="component" value="Unassembled WGS sequence"/>
</dbReference>
<dbReference type="SUPFAM" id="SSF55486">
    <property type="entry name" value="Metalloproteases ('zincins'), catalytic domain"/>
    <property type="match status" value="1"/>
</dbReference>
<accession>A0A1F8GE80</accession>
<comment type="caution">
    <text evidence="1">The sequence shown here is derived from an EMBL/GenBank/DDBJ whole genome shotgun (WGS) entry which is preliminary data.</text>
</comment>
<organism evidence="1 2">
    <name type="scientific">Candidatus Yanofskybacteria bacterium RIFCSPLOWO2_01_FULL_42_49</name>
    <dbReference type="NCBI Taxonomy" id="1802694"/>
    <lineage>
        <taxon>Bacteria</taxon>
        <taxon>Candidatus Yanofskyibacteriota</taxon>
    </lineage>
</organism>
<evidence type="ECO:0000313" key="2">
    <source>
        <dbReference type="Proteomes" id="UP000178227"/>
    </source>
</evidence>
<dbReference type="STRING" id="1802694.A2918_02750"/>
<dbReference type="AlphaFoldDB" id="A0A1F8GE80"/>
<dbReference type="EMBL" id="MGKI01000006">
    <property type="protein sequence ID" value="OGN23026.1"/>
    <property type="molecule type" value="Genomic_DNA"/>
</dbReference>
<name>A0A1F8GE80_9BACT</name>
<protein>
    <submittedName>
        <fullName evidence="1">Uncharacterized protein</fullName>
    </submittedName>
</protein>
<evidence type="ECO:0000313" key="1">
    <source>
        <dbReference type="EMBL" id="OGN23026.1"/>
    </source>
</evidence>
<gene>
    <name evidence="1" type="ORF">A2918_02750</name>
</gene>
<reference evidence="1 2" key="1">
    <citation type="journal article" date="2016" name="Nat. Commun.">
        <title>Thousands of microbial genomes shed light on interconnected biogeochemical processes in an aquifer system.</title>
        <authorList>
            <person name="Anantharaman K."/>
            <person name="Brown C.T."/>
            <person name="Hug L.A."/>
            <person name="Sharon I."/>
            <person name="Castelle C.J."/>
            <person name="Probst A.J."/>
            <person name="Thomas B.C."/>
            <person name="Singh A."/>
            <person name="Wilkins M.J."/>
            <person name="Karaoz U."/>
            <person name="Brodie E.L."/>
            <person name="Williams K.H."/>
            <person name="Hubbard S.S."/>
            <person name="Banfield J.F."/>
        </authorList>
    </citation>
    <scope>NUCLEOTIDE SEQUENCE [LARGE SCALE GENOMIC DNA]</scope>
</reference>
<sequence length="254" mass="29116">MKTWTAVLVLIFGFISAVYGQVPEQATPASDNLEYAVFVYPDNQLELDTFKALGMDDWVGSIKKAANMLPGPFLREVGTQTWRFRINTNDWVTGNPGLINLLPMPITEGPGWMNWESFNENGFEESERVFVALHEMGHMYSFGRELNILDIYRIESQGQAFWGWDGTNNVPIIESTPRVYWVVDGAMEGEVTLYSREQGRGEDFAETFALYVLWPEYLKDNFPIHYGIIKNILVQEYEPMYPMPSSIKSRLAVQ</sequence>